<proteinExistence type="predicted"/>
<dbReference type="EMBL" id="UOYP01000379">
    <property type="protein sequence ID" value="VAY88916.1"/>
    <property type="molecule type" value="Genomic_DNA"/>
</dbReference>
<gene>
    <name evidence="1" type="ORF">CARN8_440003</name>
</gene>
<organism evidence="1">
    <name type="scientific">mine drainage metagenome</name>
    <dbReference type="NCBI Taxonomy" id="410659"/>
    <lineage>
        <taxon>unclassified sequences</taxon>
        <taxon>metagenomes</taxon>
        <taxon>ecological metagenomes</taxon>
    </lineage>
</organism>
<protein>
    <submittedName>
        <fullName evidence="1">Uncharacterized protein</fullName>
    </submittedName>
</protein>
<accession>A0A3P3ZPS0</accession>
<reference evidence="1" key="1">
    <citation type="submission" date="2018-10" db="EMBL/GenBank/DDBJ databases">
        <authorList>
            <person name="Plewniak F."/>
        </authorList>
    </citation>
    <scope>NUCLEOTIDE SEQUENCE</scope>
</reference>
<dbReference type="AlphaFoldDB" id="A0A3P3ZPS0"/>
<evidence type="ECO:0000313" key="1">
    <source>
        <dbReference type="EMBL" id="VAY88916.1"/>
    </source>
</evidence>
<sequence>MPVGLIVEMPTTQKRGSFQVAQDGSNDRSVFASRWAICSLGPITSLTTGKRIQIIQHSKLKNLCTSGDELHQS</sequence>
<name>A0A3P3ZPS0_9ZZZZ</name>